<dbReference type="AlphaFoldDB" id="A0A1V6QHZ5"/>
<dbReference type="GO" id="GO:0005777">
    <property type="term" value="C:peroxisome"/>
    <property type="evidence" value="ECO:0007669"/>
    <property type="project" value="TreeGrafter"/>
</dbReference>
<keyword evidence="3" id="KW-1185">Reference proteome</keyword>
<comment type="caution">
    <text evidence="2">The sequence shown here is derived from an EMBL/GenBank/DDBJ whole genome shotgun (WGS) entry which is preliminary data.</text>
</comment>
<protein>
    <recommendedName>
        <fullName evidence="1">DSBA-like thioredoxin domain-containing protein</fullName>
    </recommendedName>
</protein>
<dbReference type="EMBL" id="MDYN01000003">
    <property type="protein sequence ID" value="OQD88854.1"/>
    <property type="molecule type" value="Genomic_DNA"/>
</dbReference>
<dbReference type="Pfam" id="PF01323">
    <property type="entry name" value="DSBA"/>
    <property type="match status" value="1"/>
</dbReference>
<organism evidence="2 3">
    <name type="scientific">Penicillium antarcticum</name>
    <dbReference type="NCBI Taxonomy" id="416450"/>
    <lineage>
        <taxon>Eukaryota</taxon>
        <taxon>Fungi</taxon>
        <taxon>Dikarya</taxon>
        <taxon>Ascomycota</taxon>
        <taxon>Pezizomycotina</taxon>
        <taxon>Eurotiomycetes</taxon>
        <taxon>Eurotiomycetidae</taxon>
        <taxon>Eurotiales</taxon>
        <taxon>Aspergillaceae</taxon>
        <taxon>Penicillium</taxon>
    </lineage>
</organism>
<reference evidence="3" key="1">
    <citation type="journal article" date="2017" name="Nat. Microbiol.">
        <title>Global analysis of biosynthetic gene clusters reveals vast potential of secondary metabolite production in Penicillium species.</title>
        <authorList>
            <person name="Nielsen J.C."/>
            <person name="Grijseels S."/>
            <person name="Prigent S."/>
            <person name="Ji B."/>
            <person name="Dainat J."/>
            <person name="Nielsen K.F."/>
            <person name="Frisvad J.C."/>
            <person name="Workman M."/>
            <person name="Nielsen J."/>
        </authorList>
    </citation>
    <scope>NUCLEOTIDE SEQUENCE [LARGE SCALE GENOMIC DNA]</scope>
    <source>
        <strain evidence="3">IBT 31811</strain>
    </source>
</reference>
<dbReference type="InterPro" id="IPR051924">
    <property type="entry name" value="GST_Kappa/NadH"/>
</dbReference>
<evidence type="ECO:0000313" key="2">
    <source>
        <dbReference type="EMBL" id="OQD88854.1"/>
    </source>
</evidence>
<dbReference type="Gene3D" id="3.40.30.10">
    <property type="entry name" value="Glutaredoxin"/>
    <property type="match status" value="1"/>
</dbReference>
<dbReference type="InterPro" id="IPR001853">
    <property type="entry name" value="DSBA-like_thioredoxin_dom"/>
</dbReference>
<dbReference type="PANTHER" id="PTHR42943">
    <property type="entry name" value="GLUTATHIONE S-TRANSFERASE KAPPA"/>
    <property type="match status" value="1"/>
</dbReference>
<name>A0A1V6QHZ5_9EURO</name>
<dbReference type="GO" id="GO:0004602">
    <property type="term" value="F:glutathione peroxidase activity"/>
    <property type="evidence" value="ECO:0007669"/>
    <property type="project" value="TreeGrafter"/>
</dbReference>
<dbReference type="InterPro" id="IPR036249">
    <property type="entry name" value="Thioredoxin-like_sf"/>
</dbReference>
<feature type="domain" description="DSBA-like thioredoxin" evidence="1">
    <location>
        <begin position="6"/>
        <end position="167"/>
    </location>
</feature>
<gene>
    <name evidence="2" type="ORF">PENANT_c003G02011</name>
</gene>
<dbReference type="STRING" id="416450.A0A1V6QHZ5"/>
<dbReference type="Proteomes" id="UP000191672">
    <property type="component" value="Unassembled WGS sequence"/>
</dbReference>
<accession>A0A1V6QHZ5</accession>
<evidence type="ECO:0000259" key="1">
    <source>
        <dbReference type="Pfam" id="PF01323"/>
    </source>
</evidence>
<dbReference type="GO" id="GO:0005739">
    <property type="term" value="C:mitochondrion"/>
    <property type="evidence" value="ECO:0007669"/>
    <property type="project" value="TreeGrafter"/>
</dbReference>
<dbReference type="GO" id="GO:0006749">
    <property type="term" value="P:glutathione metabolic process"/>
    <property type="evidence" value="ECO:0007669"/>
    <property type="project" value="TreeGrafter"/>
</dbReference>
<dbReference type="GO" id="GO:0004364">
    <property type="term" value="F:glutathione transferase activity"/>
    <property type="evidence" value="ECO:0007669"/>
    <property type="project" value="TreeGrafter"/>
</dbReference>
<evidence type="ECO:0000313" key="3">
    <source>
        <dbReference type="Proteomes" id="UP000191672"/>
    </source>
</evidence>
<dbReference type="SUPFAM" id="SSF52833">
    <property type="entry name" value="Thioredoxin-like"/>
    <property type="match status" value="1"/>
</dbReference>
<proteinExistence type="predicted"/>
<dbReference type="PANTHER" id="PTHR42943:SF2">
    <property type="entry name" value="GLUTATHIONE S-TRANSFERASE KAPPA 1"/>
    <property type="match status" value="1"/>
</dbReference>
<sequence length="171" mass="19103">MTVPKITFFFDIGSPFSCIAFHNSPVFSDCEIEYVPILFRDLMQACQNKPPISVKNKFQWINRERIYWARRFNVPMSEAIPKGFPAPTIEAQLALGAIATHAPEKLVSVTEKLYRGFWADGDSAVLTSAGLLPTLEEELGEDRANNILEQSKNTEVKSSLDASTQRAFTSA</sequence>